<evidence type="ECO:0000256" key="5">
    <source>
        <dbReference type="ARBA" id="ARBA00038978"/>
    </source>
</evidence>
<accession>A0ABS1JS97</accession>
<dbReference type="SUPFAM" id="SSF49503">
    <property type="entry name" value="Cupredoxins"/>
    <property type="match status" value="3"/>
</dbReference>
<gene>
    <name evidence="12" type="ORF">JI746_18560</name>
</gene>
<protein>
    <recommendedName>
        <fullName evidence="6">Multicopper oxidase CueO</fullName>
        <ecNumber evidence="5">1.16.3.4</ecNumber>
    </recommendedName>
    <alternativeName>
        <fullName evidence="7">Copper efflux oxidase</fullName>
    </alternativeName>
    <alternativeName>
        <fullName evidence="8">Cuprous oxidase</fullName>
    </alternativeName>
</protein>
<feature type="domain" description="Plastocyanin-like" evidence="11">
    <location>
        <begin position="60"/>
        <end position="165"/>
    </location>
</feature>
<reference evidence="12 13" key="1">
    <citation type="journal article" date="2017" name="Int. J. Syst. Evol. Microbiol.">
        <title>Ramlibacter alkalitolerans sp. nov., alkali-tolerant bacterium isolated from soil of ginseng.</title>
        <authorList>
            <person name="Lee D.H."/>
            <person name="Cha C.J."/>
        </authorList>
    </citation>
    <scope>NUCLEOTIDE SEQUENCE [LARGE SCALE GENOMIC DNA]</scope>
    <source>
        <strain evidence="12 13">KACC 19305</strain>
    </source>
</reference>
<evidence type="ECO:0000256" key="4">
    <source>
        <dbReference type="ARBA" id="ARBA00023002"/>
    </source>
</evidence>
<organism evidence="12 13">
    <name type="scientific">Ramlibacter alkalitolerans</name>
    <dbReference type="NCBI Taxonomy" id="2039631"/>
    <lineage>
        <taxon>Bacteria</taxon>
        <taxon>Pseudomonadati</taxon>
        <taxon>Pseudomonadota</taxon>
        <taxon>Betaproteobacteria</taxon>
        <taxon>Burkholderiales</taxon>
        <taxon>Comamonadaceae</taxon>
        <taxon>Ramlibacter</taxon>
    </lineage>
</organism>
<dbReference type="Proteomes" id="UP000622707">
    <property type="component" value="Unassembled WGS sequence"/>
</dbReference>
<dbReference type="Pfam" id="PF07731">
    <property type="entry name" value="Cu-oxidase_2"/>
    <property type="match status" value="1"/>
</dbReference>
<evidence type="ECO:0000313" key="12">
    <source>
        <dbReference type="EMBL" id="MBL0427124.1"/>
    </source>
</evidence>
<dbReference type="PROSITE" id="PS00080">
    <property type="entry name" value="MULTICOPPER_OXIDASE2"/>
    <property type="match status" value="1"/>
</dbReference>
<evidence type="ECO:0000256" key="8">
    <source>
        <dbReference type="ARBA" id="ARBA00043090"/>
    </source>
</evidence>
<dbReference type="Pfam" id="PF07732">
    <property type="entry name" value="Cu-oxidase_3"/>
    <property type="match status" value="1"/>
</dbReference>
<dbReference type="PROSITE" id="PS51318">
    <property type="entry name" value="TAT"/>
    <property type="match status" value="1"/>
</dbReference>
<comment type="subunit">
    <text evidence="2">Monomer.</text>
</comment>
<evidence type="ECO:0000256" key="2">
    <source>
        <dbReference type="ARBA" id="ARBA00011245"/>
    </source>
</evidence>
<evidence type="ECO:0000313" key="13">
    <source>
        <dbReference type="Proteomes" id="UP000622707"/>
    </source>
</evidence>
<evidence type="ECO:0000256" key="3">
    <source>
        <dbReference type="ARBA" id="ARBA00022723"/>
    </source>
</evidence>
<dbReference type="CDD" id="cd04232">
    <property type="entry name" value="CuRO_1_CueO_FtsP"/>
    <property type="match status" value="1"/>
</dbReference>
<dbReference type="RefSeq" id="WP_201691734.1">
    <property type="nucleotide sequence ID" value="NZ_JAEQND010000010.1"/>
</dbReference>
<dbReference type="InterPro" id="IPR011707">
    <property type="entry name" value="Cu-oxidase-like_N"/>
</dbReference>
<dbReference type="PANTHER" id="PTHR48267:SF1">
    <property type="entry name" value="BILIRUBIN OXIDASE"/>
    <property type="match status" value="1"/>
</dbReference>
<keyword evidence="4" id="KW-0560">Oxidoreductase</keyword>
<dbReference type="InterPro" id="IPR006311">
    <property type="entry name" value="TAT_signal"/>
</dbReference>
<dbReference type="InterPro" id="IPR011706">
    <property type="entry name" value="Cu-oxidase_C"/>
</dbReference>
<comment type="caution">
    <text evidence="12">The sequence shown here is derived from an EMBL/GenBank/DDBJ whole genome shotgun (WGS) entry which is preliminary data.</text>
</comment>
<dbReference type="PANTHER" id="PTHR48267">
    <property type="entry name" value="CUPREDOXIN SUPERFAMILY PROTEIN"/>
    <property type="match status" value="1"/>
</dbReference>
<feature type="domain" description="Plastocyanin-like" evidence="10">
    <location>
        <begin position="366"/>
        <end position="475"/>
    </location>
</feature>
<evidence type="ECO:0000256" key="7">
    <source>
        <dbReference type="ARBA" id="ARBA00042896"/>
    </source>
</evidence>
<comment type="catalytic activity">
    <reaction evidence="9">
        <text>4 Cu(+) + O2 + 4 H(+) = 4 Cu(2+) + 2 H2O</text>
        <dbReference type="Rhea" id="RHEA:30083"/>
        <dbReference type="ChEBI" id="CHEBI:15377"/>
        <dbReference type="ChEBI" id="CHEBI:15378"/>
        <dbReference type="ChEBI" id="CHEBI:15379"/>
        <dbReference type="ChEBI" id="CHEBI:29036"/>
        <dbReference type="ChEBI" id="CHEBI:49552"/>
        <dbReference type="EC" id="1.16.3.4"/>
    </reaction>
    <physiologicalReaction direction="left-to-right" evidence="9">
        <dbReference type="Rhea" id="RHEA:30084"/>
    </physiologicalReaction>
</comment>
<dbReference type="Gene3D" id="2.60.40.420">
    <property type="entry name" value="Cupredoxins - blue copper proteins"/>
    <property type="match status" value="3"/>
</dbReference>
<dbReference type="CDD" id="cd13890">
    <property type="entry name" value="CuRO_3_CueO_FtsP"/>
    <property type="match status" value="1"/>
</dbReference>
<dbReference type="InterPro" id="IPR045087">
    <property type="entry name" value="Cu-oxidase_fam"/>
</dbReference>
<dbReference type="InterPro" id="IPR002355">
    <property type="entry name" value="Cu_oxidase_Cu_BS"/>
</dbReference>
<evidence type="ECO:0000259" key="10">
    <source>
        <dbReference type="Pfam" id="PF07731"/>
    </source>
</evidence>
<dbReference type="EC" id="1.16.3.4" evidence="5"/>
<dbReference type="InterPro" id="IPR008972">
    <property type="entry name" value="Cupredoxin"/>
</dbReference>
<dbReference type="CDD" id="cd13867">
    <property type="entry name" value="CuRO_2_CueO_FtsP"/>
    <property type="match status" value="1"/>
</dbReference>
<sequence>MGRTRRHFLQAASLAGLSAVVGRSAAQERPSLPVPPLQDLRPGTPVTLTARVGETEFFPGKPSPTAGYNRHLLGPTLRVRSGDEVTLNVRNELPEMTTVHWHGLLIPAAVDGGPHNEIAAGQTWKAELPVQQGASTCWYHPHPHGRTGLQVYGGLAGMLIVTDREEQALGLPSRYGVDDLPLILQDRVFDREQHLVYPRGHMALMHGALGSVMLVNGVREPRAAVPAGLVRLRLLNGANARVYDLAFEDGRTFHWIGTEGGLLREPVALQRIALAPGQRAELLVDFGDARPAVLVNRTTAGRQPLLHFAPAGERRPHALPARLAQWQSPPREAATQRRRLTLTMGNGGAMDGMSGLPGMQGMPMPHGFDGRPFDMARIDQRVKLGAVEIWEVSALPGMMMDQAHPFHMHGVHFEVIRRDGRAPDALDAGRRDTVLVDAPVELLVHFTQPGPTVPFMYHCHILEHEDAGMMGQFTVS</sequence>
<evidence type="ECO:0000256" key="1">
    <source>
        <dbReference type="ARBA" id="ARBA00004418"/>
    </source>
</evidence>
<dbReference type="EMBL" id="JAEQND010000010">
    <property type="protein sequence ID" value="MBL0427124.1"/>
    <property type="molecule type" value="Genomic_DNA"/>
</dbReference>
<evidence type="ECO:0000256" key="9">
    <source>
        <dbReference type="ARBA" id="ARBA00048092"/>
    </source>
</evidence>
<comment type="subcellular location">
    <subcellularLocation>
        <location evidence="1">Periplasm</location>
    </subcellularLocation>
</comment>
<evidence type="ECO:0000256" key="6">
    <source>
        <dbReference type="ARBA" id="ARBA00041027"/>
    </source>
</evidence>
<name>A0ABS1JS97_9BURK</name>
<keyword evidence="3" id="KW-0479">Metal-binding</keyword>
<proteinExistence type="predicted"/>
<evidence type="ECO:0000259" key="11">
    <source>
        <dbReference type="Pfam" id="PF07732"/>
    </source>
</evidence>
<keyword evidence="13" id="KW-1185">Reference proteome</keyword>